<dbReference type="AlphaFoldDB" id="A0AA38YLT1"/>
<dbReference type="GO" id="GO:0005543">
    <property type="term" value="F:phospholipid binding"/>
    <property type="evidence" value="ECO:0007669"/>
    <property type="project" value="InterPro"/>
</dbReference>
<reference evidence="8 9" key="1">
    <citation type="journal article" date="2023" name="BMC Biotechnol.">
        <title>Vitis rotundifolia cv Carlos genome sequencing.</title>
        <authorList>
            <person name="Huff M."/>
            <person name="Hulse-Kemp A."/>
            <person name="Scheffler B."/>
            <person name="Youngblood R."/>
            <person name="Simpson S."/>
            <person name="Babiker E."/>
            <person name="Staton M."/>
        </authorList>
    </citation>
    <scope>NUCLEOTIDE SEQUENCE [LARGE SCALE GENOMIC DNA]</scope>
    <source>
        <tissue evidence="8">Leaf</tissue>
    </source>
</reference>
<feature type="region of interest" description="Disordered" evidence="6">
    <location>
        <begin position="159"/>
        <end position="189"/>
    </location>
</feature>
<dbReference type="PANTHER" id="PTHR46220:SF2">
    <property type="entry name" value="ADP-RIBOSYLATION FACTOR GTPASE-ACTIVATING PROTEIN AGD11-RELATED"/>
    <property type="match status" value="1"/>
</dbReference>
<evidence type="ECO:0000313" key="9">
    <source>
        <dbReference type="Proteomes" id="UP001168098"/>
    </source>
</evidence>
<keyword evidence="3 5" id="KW-0863">Zinc-finger</keyword>
<name>A0AA38YLT1_VITRO</name>
<dbReference type="Pfam" id="PF01412">
    <property type="entry name" value="ArfGap"/>
    <property type="match status" value="1"/>
</dbReference>
<evidence type="ECO:0000256" key="4">
    <source>
        <dbReference type="ARBA" id="ARBA00022833"/>
    </source>
</evidence>
<dbReference type="InterPro" id="IPR001164">
    <property type="entry name" value="ArfGAP_dom"/>
</dbReference>
<evidence type="ECO:0000256" key="2">
    <source>
        <dbReference type="ARBA" id="ARBA00022723"/>
    </source>
</evidence>
<dbReference type="PRINTS" id="PR00405">
    <property type="entry name" value="REVINTRACTNG"/>
</dbReference>
<proteinExistence type="predicted"/>
<evidence type="ECO:0000256" key="5">
    <source>
        <dbReference type="PROSITE-ProRule" id="PRU00288"/>
    </source>
</evidence>
<organism evidence="8 9">
    <name type="scientific">Vitis rotundifolia</name>
    <name type="common">Muscadine grape</name>
    <dbReference type="NCBI Taxonomy" id="103349"/>
    <lineage>
        <taxon>Eukaryota</taxon>
        <taxon>Viridiplantae</taxon>
        <taxon>Streptophyta</taxon>
        <taxon>Embryophyta</taxon>
        <taxon>Tracheophyta</taxon>
        <taxon>Spermatophyta</taxon>
        <taxon>Magnoliopsida</taxon>
        <taxon>eudicotyledons</taxon>
        <taxon>Gunneridae</taxon>
        <taxon>Pentapetalae</taxon>
        <taxon>rosids</taxon>
        <taxon>Vitales</taxon>
        <taxon>Vitaceae</taxon>
        <taxon>Viteae</taxon>
        <taxon>Vitis</taxon>
    </lineage>
</organism>
<evidence type="ECO:0000256" key="6">
    <source>
        <dbReference type="SAM" id="MobiDB-lite"/>
    </source>
</evidence>
<evidence type="ECO:0000256" key="3">
    <source>
        <dbReference type="ARBA" id="ARBA00022771"/>
    </source>
</evidence>
<dbReference type="CDD" id="cd08204">
    <property type="entry name" value="ArfGap"/>
    <property type="match status" value="1"/>
</dbReference>
<evidence type="ECO:0000259" key="7">
    <source>
        <dbReference type="PROSITE" id="PS50115"/>
    </source>
</evidence>
<comment type="caution">
    <text evidence="8">The sequence shown here is derived from an EMBL/GenBank/DDBJ whole genome shotgun (WGS) entry which is preliminary data.</text>
</comment>
<feature type="domain" description="Arf-GAP" evidence="7">
    <location>
        <begin position="28"/>
        <end position="150"/>
    </location>
</feature>
<sequence>MPTWQDNTDSNNDTYWNCRKEGQISSGQGRLENLLCQSGNNICADCGSPDPKWISVSLEVFICIKCSGVKRSLRAHISKVLSIKLDEWTNEQVDMLTGMGGNNEANMKYESCIPDYIRKPRLDSSTEERSNLITRKYETQQFFNSDEQMFCPFPPQGLCSPSSQGGSSSNQSGLPQEKKHNSFTSNRRRCSSGHFVTKSCFSWGQHAGEANRSGRYDSSKSCLLCMLDSRHLINLSVFKIFLRKIVDSDSFSKRGIFEAKITHLTNCLVDFQFESFFHLILNY</sequence>
<dbReference type="EMBL" id="JARBHA010000019">
    <property type="protein sequence ID" value="KAJ9672793.1"/>
    <property type="molecule type" value="Genomic_DNA"/>
</dbReference>
<dbReference type="InterPro" id="IPR038508">
    <property type="entry name" value="ArfGAP_dom_sf"/>
</dbReference>
<keyword evidence="4" id="KW-0862">Zinc</keyword>
<accession>A0AA38YLT1</accession>
<protein>
    <recommendedName>
        <fullName evidence="7">Arf-GAP domain-containing protein</fullName>
    </recommendedName>
</protein>
<dbReference type="Gene3D" id="1.10.220.150">
    <property type="entry name" value="Arf GTPase activating protein"/>
    <property type="match status" value="1"/>
</dbReference>
<dbReference type="FunFam" id="1.10.220.150:FF:000009">
    <property type="entry name" value="stromal membrane-associated protein 1 isoform X1"/>
    <property type="match status" value="1"/>
</dbReference>
<dbReference type="Proteomes" id="UP001168098">
    <property type="component" value="Unassembled WGS sequence"/>
</dbReference>
<dbReference type="GO" id="GO:0008270">
    <property type="term" value="F:zinc ion binding"/>
    <property type="evidence" value="ECO:0007669"/>
    <property type="project" value="UniProtKB-KW"/>
</dbReference>
<keyword evidence="2" id="KW-0479">Metal-binding</keyword>
<dbReference type="GO" id="GO:0005096">
    <property type="term" value="F:GTPase activator activity"/>
    <property type="evidence" value="ECO:0007669"/>
    <property type="project" value="UniProtKB-KW"/>
</dbReference>
<dbReference type="PANTHER" id="PTHR46220">
    <property type="entry name" value="ADP-RIBOSYLATION FACTOR GTPASE-ACTIVATING PROTEIN AGD12"/>
    <property type="match status" value="1"/>
</dbReference>
<evidence type="ECO:0000313" key="8">
    <source>
        <dbReference type="EMBL" id="KAJ9672793.1"/>
    </source>
</evidence>
<dbReference type="SMART" id="SM00105">
    <property type="entry name" value="ArfGap"/>
    <property type="match status" value="1"/>
</dbReference>
<dbReference type="SUPFAM" id="SSF57863">
    <property type="entry name" value="ArfGap/RecO-like zinc finger"/>
    <property type="match status" value="1"/>
</dbReference>
<keyword evidence="9" id="KW-1185">Reference proteome</keyword>
<evidence type="ECO:0000256" key="1">
    <source>
        <dbReference type="ARBA" id="ARBA00022468"/>
    </source>
</evidence>
<feature type="compositionally biased region" description="Low complexity" evidence="6">
    <location>
        <begin position="159"/>
        <end position="175"/>
    </location>
</feature>
<dbReference type="InterPro" id="IPR044518">
    <property type="entry name" value="ARF_GAP_AGD11/12/13"/>
</dbReference>
<gene>
    <name evidence="8" type="ORF">PVL29_026142</name>
</gene>
<dbReference type="PROSITE" id="PS50115">
    <property type="entry name" value="ARFGAP"/>
    <property type="match status" value="1"/>
</dbReference>
<keyword evidence="1" id="KW-0343">GTPase activation</keyword>
<dbReference type="InterPro" id="IPR037278">
    <property type="entry name" value="ARFGAP/RecO"/>
</dbReference>